<dbReference type="PROSITE" id="PS50042">
    <property type="entry name" value="CNMP_BINDING_3"/>
    <property type="match status" value="1"/>
</dbReference>
<dbReference type="SMART" id="SM00116">
    <property type="entry name" value="CBS"/>
    <property type="match status" value="2"/>
</dbReference>
<dbReference type="AlphaFoldDB" id="A0AAV2VV04"/>
<dbReference type="InterPro" id="IPR046342">
    <property type="entry name" value="CBS_dom_sf"/>
</dbReference>
<dbReference type="InterPro" id="IPR014710">
    <property type="entry name" value="RmlC-like_jellyroll"/>
</dbReference>
<dbReference type="SUPFAM" id="SSF51206">
    <property type="entry name" value="cAMP-binding domain-like"/>
    <property type="match status" value="1"/>
</dbReference>
<dbReference type="Pfam" id="PF03445">
    <property type="entry name" value="DUF294"/>
    <property type="match status" value="1"/>
</dbReference>
<feature type="domain" description="Cyclic nucleotide-binding" evidence="3">
    <location>
        <begin position="17"/>
        <end position="115"/>
    </location>
</feature>
<dbReference type="Gene3D" id="2.60.120.10">
    <property type="entry name" value="Jelly Rolls"/>
    <property type="match status" value="1"/>
</dbReference>
<comment type="caution">
    <text evidence="5">The sequence shown here is derived from an EMBL/GenBank/DDBJ whole genome shotgun (WGS) entry which is preliminary data.</text>
</comment>
<dbReference type="InterPro" id="IPR000595">
    <property type="entry name" value="cNMP-bd_dom"/>
</dbReference>
<organism evidence="5 6">
    <name type="scientific">Vibrio nigripulchritudo SOn1</name>
    <dbReference type="NCBI Taxonomy" id="1238450"/>
    <lineage>
        <taxon>Bacteria</taxon>
        <taxon>Pseudomonadati</taxon>
        <taxon>Pseudomonadota</taxon>
        <taxon>Gammaproteobacteria</taxon>
        <taxon>Vibrionales</taxon>
        <taxon>Vibrionaceae</taxon>
        <taxon>Vibrio</taxon>
    </lineage>
</organism>
<evidence type="ECO:0000256" key="1">
    <source>
        <dbReference type="ARBA" id="ARBA00023122"/>
    </source>
</evidence>
<evidence type="ECO:0000259" key="4">
    <source>
        <dbReference type="PROSITE" id="PS51371"/>
    </source>
</evidence>
<name>A0AAV2VV04_9VIBR</name>
<evidence type="ECO:0000256" key="2">
    <source>
        <dbReference type="PROSITE-ProRule" id="PRU00703"/>
    </source>
</evidence>
<dbReference type="InterPro" id="IPR018821">
    <property type="entry name" value="DUF294_put_nucleoTrafse_sb-bd"/>
</dbReference>
<dbReference type="SMART" id="SM00100">
    <property type="entry name" value="cNMP"/>
    <property type="match status" value="1"/>
</dbReference>
<dbReference type="Proteomes" id="UP000018211">
    <property type="component" value="Unassembled WGS sequence"/>
</dbReference>
<dbReference type="CDD" id="cd05401">
    <property type="entry name" value="NT_GlnE_GlnD_like"/>
    <property type="match status" value="1"/>
</dbReference>
<evidence type="ECO:0000313" key="5">
    <source>
        <dbReference type="EMBL" id="CCO48521.1"/>
    </source>
</evidence>
<feature type="domain" description="CBS" evidence="4">
    <location>
        <begin position="229"/>
        <end position="284"/>
    </location>
</feature>
<evidence type="ECO:0000313" key="6">
    <source>
        <dbReference type="Proteomes" id="UP000018211"/>
    </source>
</evidence>
<dbReference type="Pfam" id="PF10335">
    <property type="entry name" value="DUF294_C"/>
    <property type="match status" value="1"/>
</dbReference>
<dbReference type="PROSITE" id="PS51371">
    <property type="entry name" value="CBS"/>
    <property type="match status" value="2"/>
</dbReference>
<dbReference type="SUPFAM" id="SSF54631">
    <property type="entry name" value="CBS-domain pair"/>
    <property type="match status" value="1"/>
</dbReference>
<accession>A0AAV2VV04</accession>
<dbReference type="Gene3D" id="3.10.580.10">
    <property type="entry name" value="CBS-domain"/>
    <property type="match status" value="1"/>
</dbReference>
<feature type="domain" description="CBS" evidence="4">
    <location>
        <begin position="156"/>
        <end position="222"/>
    </location>
</feature>
<sequence>MQAEIIEIKSFISQYPPFSALPEELLDKVASNIEISYFRQGTPIIHFGDHIHDLYLVRSGVVEVYRRNGELYNRLDEGDIFGQMGLLTNNKVRFPVTAIEDSLVYCIPEATFQTLYDENDLFADFVEVEDSARLRQAVSNTSDANDLTTSKVRTLITREPVTIYSDQSIQEAAQTMAEENVSSLLVFDRETAENDEDDSPLKGIITDRDLCTRVLAAGLSPQSAVYDVMSTDVVSLDHNAYVYEAMLTMLRYNVHHLPVVKNQQPLGIIEATDIVRYESQNSLLLVSSIFQQQTMEELQTLSEQVKDSFVRLVNEDANSHMVGSAMSVIGRSFKQRIIELAEETLGPPPVPYCFLALGSMARDEQLIVTDQDNAIILDESYKPDQHGDYFEKLAKFVCDGLDQCGYNYCTGNIMATNPMWRMTRREWEECFNDWIDDPNPKALLNSSIFFDLDGVYGRTKWAEQLNGYIVRRARKNNRFLACLARNAISRTPPLGFFKSFVMEKDGQHKNSINLKRRGTAPLADLIRVHALAVGSRSQNSFERLDDIIDAGILPNGRAEDLRDAMEFISMVRIRHQALDVEAEIEPDNNIEPDNMSDFERRNLKDAFQILSNAQNFLKYRYQANTFK</sequence>
<dbReference type="GO" id="GO:0008773">
    <property type="term" value="F:[protein-PII] uridylyltransferase activity"/>
    <property type="evidence" value="ECO:0007669"/>
    <property type="project" value="InterPro"/>
</dbReference>
<keyword evidence="1 2" id="KW-0129">CBS domain</keyword>
<dbReference type="PANTHER" id="PTHR43080:SF2">
    <property type="entry name" value="CBS DOMAIN-CONTAINING PROTEIN"/>
    <property type="match status" value="1"/>
</dbReference>
<reference evidence="5 6" key="1">
    <citation type="journal article" date="2013" name="ISME J.">
        <title>Comparative genomics of pathogenic lineages of Vibrio nigripulchritudo identifies virulence-associated traits.</title>
        <authorList>
            <person name="Goudenege D."/>
            <person name="Labreuche Y."/>
            <person name="Krin E."/>
            <person name="Ansquer D."/>
            <person name="Mangenot S."/>
            <person name="Calteau A."/>
            <person name="Medigue C."/>
            <person name="Mazel D."/>
            <person name="Polz M.F."/>
            <person name="Le Roux F."/>
        </authorList>
    </citation>
    <scope>NUCLEOTIDE SEQUENCE [LARGE SCALE GENOMIC DNA]</scope>
    <source>
        <strain evidence="5 6">SOn1</strain>
    </source>
</reference>
<dbReference type="CDD" id="cd00038">
    <property type="entry name" value="CAP_ED"/>
    <property type="match status" value="1"/>
</dbReference>
<dbReference type="InterPro" id="IPR018490">
    <property type="entry name" value="cNMP-bd_dom_sf"/>
</dbReference>
<gene>
    <name evidence="5" type="ORF">VIBNISOn1_560055</name>
</gene>
<dbReference type="Pfam" id="PF00027">
    <property type="entry name" value="cNMP_binding"/>
    <property type="match status" value="1"/>
</dbReference>
<dbReference type="RefSeq" id="WP_022612980.1">
    <property type="nucleotide sequence ID" value="NZ_LK391965.1"/>
</dbReference>
<dbReference type="CDD" id="cd04587">
    <property type="entry name" value="CBS_pair_CAP-ED_NT_Pol-beta-like_DUF294_assoc"/>
    <property type="match status" value="1"/>
</dbReference>
<dbReference type="InterPro" id="IPR005105">
    <property type="entry name" value="GlnD_Uridyltrans_N"/>
</dbReference>
<evidence type="ECO:0000259" key="3">
    <source>
        <dbReference type="PROSITE" id="PS50042"/>
    </source>
</evidence>
<proteinExistence type="predicted"/>
<dbReference type="PANTHER" id="PTHR43080">
    <property type="entry name" value="CBS DOMAIN-CONTAINING PROTEIN CBSX3, MITOCHONDRIAL"/>
    <property type="match status" value="1"/>
</dbReference>
<protein>
    <submittedName>
        <fullName evidence="5">Signal-transduction protein containing cAMP-binding and CBS domains</fullName>
    </submittedName>
</protein>
<dbReference type="EMBL" id="CAOF01000149">
    <property type="protein sequence ID" value="CCO48521.1"/>
    <property type="molecule type" value="Genomic_DNA"/>
</dbReference>
<dbReference type="Pfam" id="PF00571">
    <property type="entry name" value="CBS"/>
    <property type="match status" value="2"/>
</dbReference>
<dbReference type="InterPro" id="IPR000644">
    <property type="entry name" value="CBS_dom"/>
</dbReference>
<dbReference type="InterPro" id="IPR051257">
    <property type="entry name" value="Diverse_CBS-Domain"/>
</dbReference>